<accession>A0A5B0E055</accession>
<sequence length="276" mass="30255">MEVEMMILRKHNLVASPWISRTFVALACAAVLLQVAVLTGLASVAAQPAQTTTEQFQSDSGDIFVTPVQQMSVVIQTPNGIIYTDPTGGGGRYARQEAPDLILISHEHGEHYDARTLEDLVGPDTKIVVPPYVMARLPESLTGSAISLANGETAELGAIRIEAFPSYGLVGQAERWHPRGRGNAYLVTVDGQRLYIGGSTEAVPEMLELRNIDIAFIPLYPPYAMGPEDAVNVISVMQPRSVYIYQYNSVRTRDDFVRRIGSASTRLRIFTPDIDH</sequence>
<evidence type="ECO:0000313" key="1">
    <source>
        <dbReference type="EMBL" id="KAA0972008.1"/>
    </source>
</evidence>
<gene>
    <name evidence="1" type="ORF">FPY71_02480</name>
</gene>
<dbReference type="AlphaFoldDB" id="A0A5B0E055"/>
<reference evidence="1 2" key="1">
    <citation type="submission" date="2019-08" db="EMBL/GenBank/DDBJ databases">
        <title>Aureimonas fodiniaquatilis sp. nov., isolated from a coal mine wastewater.</title>
        <authorList>
            <person name="Kim W."/>
        </authorList>
    </citation>
    <scope>NUCLEOTIDE SEQUENCE [LARGE SCALE GENOMIC DNA]</scope>
    <source>
        <strain evidence="1 2">CAU 1482</strain>
    </source>
</reference>
<keyword evidence="2" id="KW-1185">Reference proteome</keyword>
<protein>
    <submittedName>
        <fullName evidence="1">MBL fold metallo-hydrolase</fullName>
    </submittedName>
</protein>
<comment type="caution">
    <text evidence="1">The sequence shown here is derived from an EMBL/GenBank/DDBJ whole genome shotgun (WGS) entry which is preliminary data.</text>
</comment>
<dbReference type="InterPro" id="IPR036866">
    <property type="entry name" value="RibonucZ/Hydroxyglut_hydro"/>
</dbReference>
<evidence type="ECO:0000313" key="2">
    <source>
        <dbReference type="Proteomes" id="UP000324738"/>
    </source>
</evidence>
<dbReference type="Gene3D" id="3.60.15.10">
    <property type="entry name" value="Ribonuclease Z/Hydroxyacylglutathione hydrolase-like"/>
    <property type="match status" value="1"/>
</dbReference>
<dbReference type="EMBL" id="VTWH01000001">
    <property type="protein sequence ID" value="KAA0972008.1"/>
    <property type="molecule type" value="Genomic_DNA"/>
</dbReference>
<keyword evidence="1" id="KW-0378">Hydrolase</keyword>
<dbReference type="OrthoDB" id="9805728at2"/>
<dbReference type="Proteomes" id="UP000324738">
    <property type="component" value="Unassembled WGS sequence"/>
</dbReference>
<dbReference type="Pfam" id="PF13483">
    <property type="entry name" value="Lactamase_B_3"/>
    <property type="match status" value="1"/>
</dbReference>
<organism evidence="1 2">
    <name type="scientific">Aureimonas fodinaquatilis</name>
    <dbReference type="NCBI Taxonomy" id="2565783"/>
    <lineage>
        <taxon>Bacteria</taxon>
        <taxon>Pseudomonadati</taxon>
        <taxon>Pseudomonadota</taxon>
        <taxon>Alphaproteobacteria</taxon>
        <taxon>Hyphomicrobiales</taxon>
        <taxon>Aurantimonadaceae</taxon>
        <taxon>Aureimonas</taxon>
    </lineage>
</organism>
<dbReference type="PANTHER" id="PTHR43546">
    <property type="entry name" value="UPF0173 METAL-DEPENDENT HYDROLASE MJ1163-RELATED"/>
    <property type="match status" value="1"/>
</dbReference>
<dbReference type="SUPFAM" id="SSF56281">
    <property type="entry name" value="Metallo-hydrolase/oxidoreductase"/>
    <property type="match status" value="1"/>
</dbReference>
<dbReference type="InterPro" id="IPR050114">
    <property type="entry name" value="UPF0173_UPF0282_UlaG_hydrolase"/>
</dbReference>
<dbReference type="PANTHER" id="PTHR43546:SF3">
    <property type="entry name" value="UPF0173 METAL-DEPENDENT HYDROLASE MJ1163"/>
    <property type="match status" value="1"/>
</dbReference>
<dbReference type="GO" id="GO:0016787">
    <property type="term" value="F:hydrolase activity"/>
    <property type="evidence" value="ECO:0007669"/>
    <property type="project" value="UniProtKB-KW"/>
</dbReference>
<proteinExistence type="predicted"/>
<name>A0A5B0E055_9HYPH</name>